<name>B9LX00_HALLT</name>
<evidence type="ECO:0000313" key="4">
    <source>
        <dbReference type="Proteomes" id="UP000000740"/>
    </source>
</evidence>
<reference evidence="3 4" key="1">
    <citation type="journal article" date="2016" name="Stand. Genomic Sci.">
        <title>Complete genome sequence of the Antarctic Halorubrum lacusprofundi type strain ACAM 34.</title>
        <authorList>
            <person name="Anderson I.J."/>
            <person name="DasSarma P."/>
            <person name="Lucas S."/>
            <person name="Copeland A."/>
            <person name="Lapidus A."/>
            <person name="Del Rio T.G."/>
            <person name="Tice H."/>
            <person name="Dalin E."/>
            <person name="Bruce D.C."/>
            <person name="Goodwin L."/>
            <person name="Pitluck S."/>
            <person name="Sims D."/>
            <person name="Brettin T.S."/>
            <person name="Detter J.C."/>
            <person name="Han C.S."/>
            <person name="Larimer F."/>
            <person name="Hauser L."/>
            <person name="Land M."/>
            <person name="Ivanova N."/>
            <person name="Richardson P."/>
            <person name="Cavicchioli R."/>
            <person name="DasSarma S."/>
            <person name="Woese C.R."/>
            <person name="Kyrpides N.C."/>
        </authorList>
    </citation>
    <scope>NUCLEOTIDE SEQUENCE [LARGE SCALE GENOMIC DNA]</scope>
    <source>
        <strain evidence="4">ATCC 49239 / DSM 5036 / JCM 8891 / ACAM 34</strain>
    </source>
</reference>
<proteinExistence type="predicted"/>
<keyword evidence="4" id="KW-1185">Reference proteome</keyword>
<dbReference type="AlphaFoldDB" id="B9LX00"/>
<dbReference type="KEGG" id="hla:Hlac_3481"/>
<dbReference type="Gene3D" id="1.10.10.10">
    <property type="entry name" value="Winged helix-like DNA-binding domain superfamily/Winged helix DNA-binding domain"/>
    <property type="match status" value="1"/>
</dbReference>
<sequence length="112" mass="11872">MNGKTSKSIAESALEDGSSSGITDDQLYRVFADPVRRTALAVLDDTSTPTSLETLAYGIESDPEADVACVDACSVALHHRHLPILDEAGLVDYDPPTNTIRSCHGSVQALVD</sequence>
<protein>
    <recommendedName>
        <fullName evidence="2">DUF7344 domain-containing protein</fullName>
    </recommendedName>
</protein>
<gene>
    <name evidence="3" type="ordered locus">Hlac_3481</name>
</gene>
<keyword evidence="3" id="KW-0614">Plasmid</keyword>
<dbReference type="Pfam" id="PF24035">
    <property type="entry name" value="DUF7344"/>
    <property type="match status" value="1"/>
</dbReference>
<evidence type="ECO:0000259" key="2">
    <source>
        <dbReference type="Pfam" id="PF24035"/>
    </source>
</evidence>
<feature type="domain" description="DUF7344" evidence="2">
    <location>
        <begin position="29"/>
        <end position="101"/>
    </location>
</feature>
<dbReference type="HOGENOM" id="CLU_2140141_0_0_2"/>
<evidence type="ECO:0000256" key="1">
    <source>
        <dbReference type="SAM" id="MobiDB-lite"/>
    </source>
</evidence>
<dbReference type="eggNOG" id="arCOG03828">
    <property type="taxonomic scope" value="Archaea"/>
</dbReference>
<geneLocation type="plasmid" evidence="3 4">
    <name>pHLAC01</name>
</geneLocation>
<accession>B9LX00</accession>
<feature type="region of interest" description="Disordered" evidence="1">
    <location>
        <begin position="1"/>
        <end position="22"/>
    </location>
</feature>
<organism evidence="3 4">
    <name type="scientific">Halorubrum lacusprofundi (strain ATCC 49239 / DSM 5036 / JCM 8891 / ACAM 34)</name>
    <dbReference type="NCBI Taxonomy" id="416348"/>
    <lineage>
        <taxon>Archaea</taxon>
        <taxon>Methanobacteriati</taxon>
        <taxon>Methanobacteriota</taxon>
        <taxon>Stenosarchaea group</taxon>
        <taxon>Halobacteria</taxon>
        <taxon>Halobacteriales</taxon>
        <taxon>Haloferacaceae</taxon>
        <taxon>Halorubrum</taxon>
    </lineage>
</organism>
<dbReference type="InterPro" id="IPR055768">
    <property type="entry name" value="DUF7344"/>
</dbReference>
<dbReference type="GeneID" id="7402327"/>
<dbReference type="InterPro" id="IPR036388">
    <property type="entry name" value="WH-like_DNA-bd_sf"/>
</dbReference>
<evidence type="ECO:0000313" key="3">
    <source>
        <dbReference type="EMBL" id="ACM58991.1"/>
    </source>
</evidence>
<dbReference type="EMBL" id="CP001367">
    <property type="protein sequence ID" value="ACM58991.1"/>
    <property type="molecule type" value="Genomic_DNA"/>
</dbReference>
<dbReference type="RefSeq" id="WP_012660194.1">
    <property type="nucleotide sequence ID" value="NC_012030.1"/>
</dbReference>
<dbReference type="Proteomes" id="UP000000740">
    <property type="component" value="Plasmid pHLAC01"/>
</dbReference>